<feature type="transmembrane region" description="Helical" evidence="2">
    <location>
        <begin position="501"/>
        <end position="525"/>
    </location>
</feature>
<feature type="transmembrane region" description="Helical" evidence="2">
    <location>
        <begin position="234"/>
        <end position="252"/>
    </location>
</feature>
<feature type="transmembrane region" description="Helical" evidence="2">
    <location>
        <begin position="652"/>
        <end position="673"/>
    </location>
</feature>
<feature type="transmembrane region" description="Helical" evidence="2">
    <location>
        <begin position="420"/>
        <end position="441"/>
    </location>
</feature>
<feature type="transmembrane region" description="Helical" evidence="2">
    <location>
        <begin position="205"/>
        <end position="228"/>
    </location>
</feature>
<feature type="transmembrane region" description="Helical" evidence="2">
    <location>
        <begin position="685"/>
        <end position="703"/>
    </location>
</feature>
<feature type="transmembrane region" description="Helical" evidence="2">
    <location>
        <begin position="620"/>
        <end position="640"/>
    </location>
</feature>
<evidence type="ECO:0000313" key="3">
    <source>
        <dbReference type="EMBL" id="MEB4591213.1"/>
    </source>
</evidence>
<comment type="caution">
    <text evidence="3">The sequence shown here is derived from an EMBL/GenBank/DDBJ whole genome shotgun (WGS) entry which is preliminary data.</text>
</comment>
<feature type="transmembrane region" description="Helical" evidence="2">
    <location>
        <begin position="469"/>
        <end position="489"/>
    </location>
</feature>
<feature type="transmembrane region" description="Helical" evidence="2">
    <location>
        <begin position="724"/>
        <end position="742"/>
    </location>
</feature>
<feature type="transmembrane region" description="Helical" evidence="2">
    <location>
        <begin position="782"/>
        <end position="804"/>
    </location>
</feature>
<evidence type="ECO:0000313" key="4">
    <source>
        <dbReference type="Proteomes" id="UP001308005"/>
    </source>
</evidence>
<dbReference type="EMBL" id="JAYMYJ010000090">
    <property type="protein sequence ID" value="MEB4591213.1"/>
    <property type="molecule type" value="Genomic_DNA"/>
</dbReference>
<accession>A0ABU6CYP5</accession>
<feature type="compositionally biased region" description="Pro residues" evidence="1">
    <location>
        <begin position="86"/>
        <end position="103"/>
    </location>
</feature>
<reference evidence="3 4" key="2">
    <citation type="submission" date="2024-01" db="EMBL/GenBank/DDBJ databases">
        <authorList>
            <person name="Xie X."/>
        </authorList>
    </citation>
    <scope>NUCLEOTIDE SEQUENCE [LARGE SCALE GENOMIC DNA]</scope>
    <source>
        <strain evidence="3">SCUT-1</strain>
    </source>
</reference>
<dbReference type="InterPro" id="IPR019286">
    <property type="entry name" value="DUF2339_TM"/>
</dbReference>
<feature type="transmembrane region" description="Helical" evidence="2">
    <location>
        <begin position="853"/>
        <end position="870"/>
    </location>
</feature>
<reference evidence="4" key="1">
    <citation type="submission" date="2023-07" db="EMBL/GenBank/DDBJ databases">
        <title>The carbon used by Thiothrix.</title>
        <authorList>
            <person name="Chen L."/>
        </authorList>
    </citation>
    <scope>NUCLEOTIDE SEQUENCE [LARGE SCALE GENOMIC DNA]</scope>
</reference>
<proteinExistence type="predicted"/>
<feature type="transmembrane region" description="Helical" evidence="2">
    <location>
        <begin position="595"/>
        <end position="614"/>
    </location>
</feature>
<evidence type="ECO:0000256" key="1">
    <source>
        <dbReference type="SAM" id="MobiDB-lite"/>
    </source>
</evidence>
<gene>
    <name evidence="3" type="ORF">VSS37_09505</name>
</gene>
<dbReference type="PANTHER" id="PTHR38434">
    <property type="entry name" value="BLL2549 PROTEIN"/>
    <property type="match status" value="1"/>
</dbReference>
<feature type="transmembrane region" description="Helical" evidence="2">
    <location>
        <begin position="181"/>
        <end position="198"/>
    </location>
</feature>
<feature type="transmembrane region" description="Helical" evidence="2">
    <location>
        <begin position="259"/>
        <end position="275"/>
    </location>
</feature>
<sequence>MHPAAFAVIAALMTSVAYLVTGYDDEWISIVMAACIGYLWGKANRTAKALEQLRAAMAKDWEQRQAAVSKQAEVTVPRPVAAIEPPLAPPPDEPLPIPKPAPKLPSERPRSIPEERLPPAQPEPALPEPSFLEDAVFRYIKAYFTGGNLFVRIGILVLFLGVSFLLKYVSDQGLLPIEYRLAGVAAGAIFLLGLGWRLREKKAVYALLLQGAGIGVLYLDVFAAFSLYSLMPPLPAFGLLFVVSMLAAALAVLQDARSLAVLGFSGGFLAPILASSGSGNYIGLFSYYAVLNVAIAVIAWFKTWRPLNLLGFAFTFVIGVAWGAFDYSPEKFATTEPFLVFFFLLYVGIAVLYALRQPPNLKGYVDGSLLFGVPLATAGLQYGMVREMPYGVALSAFCMGVFYVLLSRFVWQRKGDALRLLAEAFLALGVIFTSLAIPFALAPTHTAAAWALEGMGMLWLGTRQNRLSVRAFGMLLQLGAAMFVSYYLLENLATADFRHQYVFLNASFISTSLMAIAGVGSAWLLHQDFDGRKSWEVALSPAFLLWGLGWLYGGFFIEFTTHLDTGWLPANLLLLSAAVSFGFGVWALRTRWTHALWVALALLAVMFLLALPVLDQPSQHGGWVAWPLAFAVLYSLLFRLDQNEDFGIRESLLKGWHSAAFLLLVALLTLDGWAHLQTLLGRDAFLADVWMAASALAGLWWLLRAHHWPLSRHLGSYRQQAGSVLAAYLLLWSLHAIISAQAVSPLPWLPLLNPLDIATGIIALSLFYWWRVNRDVPPLSNLPAGQLLIGVAGLGFLWLNMTLFRVAHYVWGIPFQLETLLANSFVQTALSVLWALSGVLVTVLASRKQQRKLWIAGGVLLGIVVLKLFLVDLSQQGNLARILSFLIVGGLLVSIGYFAPLPGDNKNAKNAEVPHEA</sequence>
<feature type="transmembrane region" description="Helical" evidence="2">
    <location>
        <begin position="569"/>
        <end position="588"/>
    </location>
</feature>
<feature type="transmembrane region" description="Helical" evidence="2">
    <location>
        <begin position="824"/>
        <end position="846"/>
    </location>
</feature>
<feature type="transmembrane region" description="Helical" evidence="2">
    <location>
        <begin position="367"/>
        <end position="384"/>
    </location>
</feature>
<dbReference type="PIRSF" id="PIRSF035905">
    <property type="entry name" value="UCP035905_mp"/>
    <property type="match status" value="1"/>
</dbReference>
<keyword evidence="2" id="KW-1133">Transmembrane helix</keyword>
<dbReference type="InterPro" id="IPR014600">
    <property type="entry name" value="UCP035905_mem"/>
</dbReference>
<feature type="compositionally biased region" description="Basic and acidic residues" evidence="1">
    <location>
        <begin position="105"/>
        <end position="117"/>
    </location>
</feature>
<dbReference type="PANTHER" id="PTHR38434:SF1">
    <property type="entry name" value="BLL2549 PROTEIN"/>
    <property type="match status" value="1"/>
</dbReference>
<keyword evidence="4" id="KW-1185">Reference proteome</keyword>
<feature type="transmembrane region" description="Helical" evidence="2">
    <location>
        <begin position="337"/>
        <end position="355"/>
    </location>
</feature>
<name>A0ABU6CYP5_9GAMM</name>
<keyword evidence="2" id="KW-0472">Membrane</keyword>
<feature type="region of interest" description="Disordered" evidence="1">
    <location>
        <begin position="83"/>
        <end position="126"/>
    </location>
</feature>
<organism evidence="3 4">
    <name type="scientific">Candidatus Thiothrix phosphatis</name>
    <dbReference type="NCBI Taxonomy" id="3112415"/>
    <lineage>
        <taxon>Bacteria</taxon>
        <taxon>Pseudomonadati</taxon>
        <taxon>Pseudomonadota</taxon>
        <taxon>Gammaproteobacteria</taxon>
        <taxon>Thiotrichales</taxon>
        <taxon>Thiotrichaceae</taxon>
        <taxon>Thiothrix</taxon>
    </lineage>
</organism>
<feature type="transmembrane region" description="Helical" evidence="2">
    <location>
        <begin position="281"/>
        <end position="300"/>
    </location>
</feature>
<dbReference type="Proteomes" id="UP001308005">
    <property type="component" value="Unassembled WGS sequence"/>
</dbReference>
<feature type="transmembrane region" description="Helical" evidence="2">
    <location>
        <begin position="149"/>
        <end position="169"/>
    </location>
</feature>
<feature type="transmembrane region" description="Helical" evidence="2">
    <location>
        <begin position="748"/>
        <end position="770"/>
    </location>
</feature>
<dbReference type="Pfam" id="PF10101">
    <property type="entry name" value="DUF2339"/>
    <property type="match status" value="1"/>
</dbReference>
<dbReference type="RefSeq" id="WP_324694654.1">
    <property type="nucleotide sequence ID" value="NZ_JAYMYJ010000090.1"/>
</dbReference>
<feature type="transmembrane region" description="Helical" evidence="2">
    <location>
        <begin position="882"/>
        <end position="899"/>
    </location>
</feature>
<evidence type="ECO:0000256" key="2">
    <source>
        <dbReference type="SAM" id="Phobius"/>
    </source>
</evidence>
<protein>
    <submittedName>
        <fullName evidence="3">DUF2339 domain-containing protein</fullName>
    </submittedName>
</protein>
<feature type="transmembrane region" description="Helical" evidence="2">
    <location>
        <begin position="307"/>
        <end position="325"/>
    </location>
</feature>
<keyword evidence="2" id="KW-0812">Transmembrane</keyword>
<feature type="transmembrane region" description="Helical" evidence="2">
    <location>
        <begin position="390"/>
        <end position="411"/>
    </location>
</feature>